<dbReference type="InterPro" id="IPR055570">
    <property type="entry name" value="DUF7146"/>
</dbReference>
<accession>A0A931IZB0</accession>
<sequence>MTDTRAKFLDFMRHVLSGAPDFIEPGKLQRFSTNGRRGDTAGWCKLFEDGRGGVFGCHRQGIFEVWSAVDRRAMSAAELAQFQRQVQASRAEREREQRQRWAQNAERVHALWAECEPLLPGDSATLYLKRRGLGGMWPLPDCLRFHPRLGYWADGQQIGLFPAMVSAITSPEGELVALHRTYLTQGGRKAPVPTVKKLTAAAGPLAGACIALAKPSRGVLGISEGIETGLAAGLASGLPVVAAYSASNLAQWIWPSDVRRIVVFADNDKAGLDAADTLRARALRADLRCEVHSPSDAGVDWCDVWAAGQSVGVQA</sequence>
<dbReference type="RefSeq" id="WP_198100957.1">
    <property type="nucleotide sequence ID" value="NZ_JAEDAL010000005.1"/>
</dbReference>
<dbReference type="AlphaFoldDB" id="A0A931IZB0"/>
<evidence type="ECO:0000259" key="2">
    <source>
        <dbReference type="Pfam" id="PF23639"/>
    </source>
</evidence>
<dbReference type="Proteomes" id="UP000620139">
    <property type="component" value="Unassembled WGS sequence"/>
</dbReference>
<keyword evidence="4" id="KW-1185">Reference proteome</keyword>
<name>A0A931IZB0_9BURK</name>
<feature type="domain" description="DUF7146" evidence="2">
    <location>
        <begin position="103"/>
        <end position="202"/>
    </location>
</feature>
<dbReference type="EMBL" id="JAEDAL010000005">
    <property type="protein sequence ID" value="MBH9553333.1"/>
    <property type="molecule type" value="Genomic_DNA"/>
</dbReference>
<gene>
    <name evidence="3" type="ORF">I7X43_10780</name>
</gene>
<dbReference type="Pfam" id="PF23639">
    <property type="entry name" value="DUF7146"/>
    <property type="match status" value="1"/>
</dbReference>
<evidence type="ECO:0000259" key="1">
    <source>
        <dbReference type="Pfam" id="PF13362"/>
    </source>
</evidence>
<feature type="domain" description="Toprim" evidence="1">
    <location>
        <begin position="220"/>
        <end position="307"/>
    </location>
</feature>
<dbReference type="InterPro" id="IPR006171">
    <property type="entry name" value="TOPRIM_dom"/>
</dbReference>
<protein>
    <submittedName>
        <fullName evidence="3">Toprim domain-containing protein</fullName>
    </submittedName>
</protein>
<reference evidence="3" key="1">
    <citation type="submission" date="2020-12" db="EMBL/GenBank/DDBJ databases">
        <title>The genome sequence of Inhella sp. 4Y17.</title>
        <authorList>
            <person name="Liu Y."/>
        </authorList>
    </citation>
    <scope>NUCLEOTIDE SEQUENCE</scope>
    <source>
        <strain evidence="3">4Y10</strain>
    </source>
</reference>
<comment type="caution">
    <text evidence="3">The sequence shown here is derived from an EMBL/GenBank/DDBJ whole genome shotgun (WGS) entry which is preliminary data.</text>
</comment>
<dbReference type="InterPro" id="IPR034154">
    <property type="entry name" value="TOPRIM_DnaG/twinkle"/>
</dbReference>
<dbReference type="CDD" id="cd01029">
    <property type="entry name" value="TOPRIM_primases"/>
    <property type="match status" value="1"/>
</dbReference>
<dbReference type="Pfam" id="PF13362">
    <property type="entry name" value="Toprim_3"/>
    <property type="match status" value="1"/>
</dbReference>
<proteinExistence type="predicted"/>
<evidence type="ECO:0000313" key="3">
    <source>
        <dbReference type="EMBL" id="MBH9553333.1"/>
    </source>
</evidence>
<evidence type="ECO:0000313" key="4">
    <source>
        <dbReference type="Proteomes" id="UP000620139"/>
    </source>
</evidence>
<organism evidence="3 4">
    <name type="scientific">Inhella gelatinilytica</name>
    <dbReference type="NCBI Taxonomy" id="2795030"/>
    <lineage>
        <taxon>Bacteria</taxon>
        <taxon>Pseudomonadati</taxon>
        <taxon>Pseudomonadota</taxon>
        <taxon>Betaproteobacteria</taxon>
        <taxon>Burkholderiales</taxon>
        <taxon>Sphaerotilaceae</taxon>
        <taxon>Inhella</taxon>
    </lineage>
</organism>